<evidence type="ECO:0000256" key="4">
    <source>
        <dbReference type="ARBA" id="ARBA00022840"/>
    </source>
</evidence>
<dbReference type="NCBIfam" id="NF002966">
    <property type="entry name" value="PRK03640.1"/>
    <property type="match status" value="1"/>
</dbReference>
<evidence type="ECO:0000256" key="5">
    <source>
        <dbReference type="HAMAP-Rule" id="MF_00731"/>
    </source>
</evidence>
<keyword evidence="9" id="KW-1185">Reference proteome</keyword>
<dbReference type="PANTHER" id="PTHR43201">
    <property type="entry name" value="ACYL-COA SYNTHETASE"/>
    <property type="match status" value="1"/>
</dbReference>
<comment type="caution">
    <text evidence="8">The sequence shown here is derived from an EMBL/GenBank/DDBJ whole genome shotgun (WGS) entry which is preliminary data.</text>
</comment>
<dbReference type="InterPro" id="IPR025110">
    <property type="entry name" value="AMP-bd_C"/>
</dbReference>
<evidence type="ECO:0000259" key="6">
    <source>
        <dbReference type="Pfam" id="PF00501"/>
    </source>
</evidence>
<protein>
    <recommendedName>
        <fullName evidence="5">2-succinylbenzoate--CoA ligase</fullName>
        <ecNumber evidence="5">6.2.1.26</ecNumber>
    </recommendedName>
    <alternativeName>
        <fullName evidence="5">o-succinylbenzoyl-CoA synthetase</fullName>
        <shortName evidence="5">OSB-CoA synthetase</shortName>
    </alternativeName>
</protein>
<feature type="domain" description="AMP-dependent synthetase/ligase" evidence="6">
    <location>
        <begin position="7"/>
        <end position="345"/>
    </location>
</feature>
<organism evidence="8 9">
    <name type="scientific">Jeotgalibacillus marinus</name>
    <dbReference type="NCBI Taxonomy" id="86667"/>
    <lineage>
        <taxon>Bacteria</taxon>
        <taxon>Bacillati</taxon>
        <taxon>Bacillota</taxon>
        <taxon>Bacilli</taxon>
        <taxon>Bacillales</taxon>
        <taxon>Caryophanaceae</taxon>
        <taxon>Jeotgalibacillus</taxon>
    </lineage>
</organism>
<evidence type="ECO:0000259" key="7">
    <source>
        <dbReference type="Pfam" id="PF13193"/>
    </source>
</evidence>
<reference evidence="8 9" key="1">
    <citation type="journal article" date="1979" name="Int. J. Syst. Evol. Microbiol.">
        <title>Bacillus globisporus subsp. marinus subsp. nov.</title>
        <authorList>
            <person name="Liu H."/>
        </authorList>
    </citation>
    <scope>NUCLEOTIDE SEQUENCE [LARGE SCALE GENOMIC DNA]</scope>
    <source>
        <strain evidence="8 9">DSM 1297</strain>
    </source>
</reference>
<dbReference type="InterPro" id="IPR020845">
    <property type="entry name" value="AMP-binding_CS"/>
</dbReference>
<proteinExistence type="inferred from homology"/>
<dbReference type="RefSeq" id="WP_367780339.1">
    <property type="nucleotide sequence ID" value="NZ_JBFMIA010000016.1"/>
</dbReference>
<dbReference type="Gene3D" id="3.30.300.30">
    <property type="match status" value="1"/>
</dbReference>
<gene>
    <name evidence="5" type="primary">menE</name>
    <name evidence="8" type="ORF">AB1471_13705</name>
</gene>
<dbReference type="Pfam" id="PF00501">
    <property type="entry name" value="AMP-binding"/>
    <property type="match status" value="1"/>
</dbReference>
<keyword evidence="4 5" id="KW-0067">ATP-binding</keyword>
<dbReference type="InterPro" id="IPR042099">
    <property type="entry name" value="ANL_N_sf"/>
</dbReference>
<comment type="similarity">
    <text evidence="5">Belongs to the ATP-dependent AMP-binding enzyme family. MenE subfamily.</text>
</comment>
<dbReference type="InterPro" id="IPR045851">
    <property type="entry name" value="AMP-bd_C_sf"/>
</dbReference>
<comment type="pathway">
    <text evidence="5">Quinol/quinone metabolism; menaquinone biosynthesis.</text>
</comment>
<comment type="function">
    <text evidence="5">Converts 2-succinylbenzoate (OSB) to 2-succinylbenzoyl-CoA (OSB-CoA).</text>
</comment>
<dbReference type="SUPFAM" id="SSF56801">
    <property type="entry name" value="Acetyl-CoA synthetase-like"/>
    <property type="match status" value="1"/>
</dbReference>
<dbReference type="PROSITE" id="PS00455">
    <property type="entry name" value="AMP_BINDING"/>
    <property type="match status" value="1"/>
</dbReference>
<evidence type="ECO:0000313" key="9">
    <source>
        <dbReference type="Proteomes" id="UP001556040"/>
    </source>
</evidence>
<keyword evidence="1 5" id="KW-0474">Menaquinone biosynthesis</keyword>
<dbReference type="InterPro" id="IPR000873">
    <property type="entry name" value="AMP-dep_synth/lig_dom"/>
</dbReference>
<dbReference type="Gene3D" id="3.40.50.12780">
    <property type="entry name" value="N-terminal domain of ligase-like"/>
    <property type="match status" value="1"/>
</dbReference>
<evidence type="ECO:0000256" key="1">
    <source>
        <dbReference type="ARBA" id="ARBA00022428"/>
    </source>
</evidence>
<dbReference type="InterPro" id="IPR010192">
    <property type="entry name" value="MenE"/>
</dbReference>
<dbReference type="PANTHER" id="PTHR43201:SF5">
    <property type="entry name" value="MEDIUM-CHAIN ACYL-COA LIGASE ACSF2, MITOCHONDRIAL"/>
    <property type="match status" value="1"/>
</dbReference>
<dbReference type="NCBIfam" id="TIGR01923">
    <property type="entry name" value="menE"/>
    <property type="match status" value="1"/>
</dbReference>
<dbReference type="EMBL" id="JBFMIA010000016">
    <property type="protein sequence ID" value="MEW9502846.1"/>
    <property type="molecule type" value="Genomic_DNA"/>
</dbReference>
<feature type="domain" description="AMP-binding enzyme C-terminal" evidence="7">
    <location>
        <begin position="396"/>
        <end position="471"/>
    </location>
</feature>
<dbReference type="HAMAP" id="MF_00731">
    <property type="entry name" value="MenE"/>
    <property type="match status" value="1"/>
</dbReference>
<comment type="catalytic activity">
    <reaction evidence="5">
        <text>2-succinylbenzoate + ATP + CoA = 2-succinylbenzoyl-CoA + AMP + diphosphate</text>
        <dbReference type="Rhea" id="RHEA:17009"/>
        <dbReference type="ChEBI" id="CHEBI:18325"/>
        <dbReference type="ChEBI" id="CHEBI:30616"/>
        <dbReference type="ChEBI" id="CHEBI:33019"/>
        <dbReference type="ChEBI" id="CHEBI:57287"/>
        <dbReference type="ChEBI" id="CHEBI:57364"/>
        <dbReference type="ChEBI" id="CHEBI:456215"/>
        <dbReference type="EC" id="6.2.1.26"/>
    </reaction>
</comment>
<evidence type="ECO:0000256" key="2">
    <source>
        <dbReference type="ARBA" id="ARBA00022598"/>
    </source>
</evidence>
<accession>A0ABV3Q677</accession>
<keyword evidence="2 5" id="KW-0436">Ligase</keyword>
<dbReference type="Pfam" id="PF13193">
    <property type="entry name" value="AMP-binding_C"/>
    <property type="match status" value="1"/>
</dbReference>
<sequence length="488" mass="54585">MSHWLSKRASLTPNRMAITFQESTWTFSELLETTTLIAKKIQSLSLTNEPVALLIRNTAKGIVLIHALQQLGLSAVMLNPRLRSNEWEFQLKDSSAQLLIVDDQFEEVIREFEDKLSVLSIAQVEQLDSSNEPLIEHERDVCSIMYTSGTTGQPKGVLQSYENHFASAVGSALNVGLNVEDTWLCAVPLFHISGYSILMRSVIYGNGVRLYEKFDEEVVHQDLVEGRATMISVVSTMLTRLLNIRGDACYHERFRCMLLGGGPAASHVVEECFEAGIPVFQTYGMTETSSQFATLAPEDSGRKIGSSGKPLFMNDIQILNSHHERCESNISGEIVVQGPNVTCGYINRREANRDAFKNGWFYTGDIGYLDEEGFLYVLDRRSDLIISGGENIYPAEIESVLTSHHAILEAAVVGKKDDQWGEVPVAFAVQQAGETLAENDLIAYCKEQLASYKVPVCVYFIEQLPRNASNKLLRRELKQKVAEQYEDH</sequence>
<keyword evidence="3 5" id="KW-0547">Nucleotide-binding</keyword>
<dbReference type="GO" id="GO:0008756">
    <property type="term" value="F:o-succinylbenzoate-CoA ligase activity"/>
    <property type="evidence" value="ECO:0007669"/>
    <property type="project" value="UniProtKB-EC"/>
</dbReference>
<evidence type="ECO:0000313" key="8">
    <source>
        <dbReference type="EMBL" id="MEW9502846.1"/>
    </source>
</evidence>
<evidence type="ECO:0000256" key="3">
    <source>
        <dbReference type="ARBA" id="ARBA00022741"/>
    </source>
</evidence>
<dbReference type="Proteomes" id="UP001556040">
    <property type="component" value="Unassembled WGS sequence"/>
</dbReference>
<dbReference type="EC" id="6.2.1.26" evidence="5"/>
<name>A0ABV3Q677_9BACL</name>
<comment type="pathway">
    <text evidence="5">Quinol/quinone metabolism; 1,4-dihydroxy-2-naphthoate biosynthesis; 1,4-dihydroxy-2-naphthoate from chorismate: step 5/7.</text>
</comment>